<dbReference type="InterPro" id="IPR040322">
    <property type="entry name" value="TROVE2"/>
</dbReference>
<dbReference type="Proteomes" id="UP000053105">
    <property type="component" value="Unassembled WGS sequence"/>
</dbReference>
<protein>
    <submittedName>
        <fullName evidence="8">60 kDa SS-A/Ro ribonucleoprotein</fullName>
    </submittedName>
</protein>
<evidence type="ECO:0000256" key="3">
    <source>
        <dbReference type="ARBA" id="ARBA00022490"/>
    </source>
</evidence>
<accession>A0A0N0BJR8</accession>
<dbReference type="Pfam" id="PF05731">
    <property type="entry name" value="TROVE"/>
    <property type="match status" value="2"/>
</dbReference>
<dbReference type="SUPFAM" id="SSF140864">
    <property type="entry name" value="TROVE domain-like"/>
    <property type="match status" value="1"/>
</dbReference>
<evidence type="ECO:0000313" key="8">
    <source>
        <dbReference type="EMBL" id="KOX79364.1"/>
    </source>
</evidence>
<dbReference type="Gene3D" id="3.40.50.410">
    <property type="entry name" value="von Willebrand factor, type A domain"/>
    <property type="match status" value="1"/>
</dbReference>
<dbReference type="InterPro" id="IPR008858">
    <property type="entry name" value="TROVE_dom"/>
</dbReference>
<sequence length="562" mass="64644">MAEDLDSNDPEVRLSQFLYVGKEYPDYQPGNWFVHNYFLTKNVPSIEELAGNSQKRLLPVDIINKAFESNLVPNPETLVFALAVCCRQTKTNILREEAYLAVDRICVSPQHFILFIKFASEIRANDEQEEIEQISEQEEIEQMSEQKEIEQIRNGWGHGLRKTVSNWYSSKSAMELAKCVTRYKSRYGWKHKDIIKMCHPAPKNPDTQLVFKYVVRGLGKIQESSIEDPVLLDILKYIKRVEDFKHCTNEVEAADLLEVNRLTLDHVPGHLLKSKEIWTALIPSMNLVMLLTNLQRIHNLKLLKPGSPIVSKIIKQITNKENIARDKVHPVLIFVTIKTYENSGKILKYEKMKLFNKPLLTPPEPNFKIIDALYKMWNISFFHVQSTDLRYMITISMNKAMLETHIWRNSNINGAEAGCMIALALLRSEKNVTVATFKNGGVHIEEIIEKNVTFNQLMKKLQEMPVGTINLGKPMSWAGNKNYKYDVFINIVDQIFEKFDTSEEALQAYNTKLKLKNTKLINCAVCSSSTYRKQKSNKNILTMNGFDASTPVVIQAFVKSLF</sequence>
<feature type="domain" description="TROVE" evidence="7">
    <location>
        <begin position="1"/>
        <end position="389"/>
    </location>
</feature>
<evidence type="ECO:0000256" key="1">
    <source>
        <dbReference type="ARBA" id="ARBA00004496"/>
    </source>
</evidence>
<keyword evidence="6 8" id="KW-0687">Ribonucleoprotein</keyword>
<name>A0A0N0BJR8_9HYME</name>
<dbReference type="EMBL" id="KQ435712">
    <property type="protein sequence ID" value="KOX79364.1"/>
    <property type="molecule type" value="Genomic_DNA"/>
</dbReference>
<dbReference type="GO" id="GO:0003723">
    <property type="term" value="F:RNA binding"/>
    <property type="evidence" value="ECO:0007669"/>
    <property type="project" value="UniProtKB-KW"/>
</dbReference>
<keyword evidence="9" id="KW-1185">Reference proteome</keyword>
<dbReference type="PROSITE" id="PS50988">
    <property type="entry name" value="TROVE"/>
    <property type="match status" value="1"/>
</dbReference>
<evidence type="ECO:0000256" key="2">
    <source>
        <dbReference type="ARBA" id="ARBA00007814"/>
    </source>
</evidence>
<keyword evidence="3" id="KW-0963">Cytoplasm</keyword>
<dbReference type="PANTHER" id="PTHR14202:SF0">
    <property type="entry name" value="RNA-BINDING PROTEIN RO60"/>
    <property type="match status" value="1"/>
</dbReference>
<dbReference type="OrthoDB" id="6098064at2759"/>
<keyword evidence="5" id="KW-0694">RNA-binding</keyword>
<evidence type="ECO:0000256" key="5">
    <source>
        <dbReference type="ARBA" id="ARBA00022884"/>
    </source>
</evidence>
<dbReference type="GO" id="GO:0046872">
    <property type="term" value="F:metal ion binding"/>
    <property type="evidence" value="ECO:0007669"/>
    <property type="project" value="UniProtKB-KW"/>
</dbReference>
<keyword evidence="4" id="KW-0479">Metal-binding</keyword>
<dbReference type="InterPro" id="IPR056800">
    <property type="entry name" value="vWA_Ro60"/>
</dbReference>
<dbReference type="SUPFAM" id="SSF53300">
    <property type="entry name" value="vWA-like"/>
    <property type="match status" value="1"/>
</dbReference>
<dbReference type="InterPro" id="IPR037214">
    <property type="entry name" value="TROVE_dom_sf"/>
</dbReference>
<dbReference type="GO" id="GO:1990904">
    <property type="term" value="C:ribonucleoprotein complex"/>
    <property type="evidence" value="ECO:0007669"/>
    <property type="project" value="UniProtKB-KW"/>
</dbReference>
<proteinExistence type="inferred from homology"/>
<organism evidence="8 9">
    <name type="scientific">Melipona quadrifasciata</name>
    <dbReference type="NCBI Taxonomy" id="166423"/>
    <lineage>
        <taxon>Eukaryota</taxon>
        <taxon>Metazoa</taxon>
        <taxon>Ecdysozoa</taxon>
        <taxon>Arthropoda</taxon>
        <taxon>Hexapoda</taxon>
        <taxon>Insecta</taxon>
        <taxon>Pterygota</taxon>
        <taxon>Neoptera</taxon>
        <taxon>Endopterygota</taxon>
        <taxon>Hymenoptera</taxon>
        <taxon>Apocrita</taxon>
        <taxon>Aculeata</taxon>
        <taxon>Apoidea</taxon>
        <taxon>Anthophila</taxon>
        <taxon>Apidae</taxon>
        <taxon>Melipona</taxon>
    </lineage>
</organism>
<evidence type="ECO:0000256" key="4">
    <source>
        <dbReference type="ARBA" id="ARBA00022723"/>
    </source>
</evidence>
<dbReference type="STRING" id="166423.A0A0N0BJR8"/>
<dbReference type="Pfam" id="PF25045">
    <property type="entry name" value="vWA_Ro60"/>
    <property type="match status" value="1"/>
</dbReference>
<dbReference type="GO" id="GO:0005737">
    <property type="term" value="C:cytoplasm"/>
    <property type="evidence" value="ECO:0007669"/>
    <property type="project" value="UniProtKB-SubCell"/>
</dbReference>
<gene>
    <name evidence="8" type="ORF">WN51_09202</name>
</gene>
<comment type="subcellular location">
    <subcellularLocation>
        <location evidence="1">Cytoplasm</location>
    </subcellularLocation>
</comment>
<dbReference type="InterPro" id="IPR036465">
    <property type="entry name" value="vWFA_dom_sf"/>
</dbReference>
<reference evidence="8 9" key="1">
    <citation type="submission" date="2015-07" db="EMBL/GenBank/DDBJ databases">
        <title>The genome of Melipona quadrifasciata.</title>
        <authorList>
            <person name="Pan H."/>
            <person name="Kapheim K."/>
        </authorList>
    </citation>
    <scope>NUCLEOTIDE SEQUENCE [LARGE SCALE GENOMIC DNA]</scope>
    <source>
        <strain evidence="8">0111107301</strain>
        <tissue evidence="8">Whole body</tissue>
    </source>
</reference>
<comment type="similarity">
    <text evidence="2">Belongs to the Ro 60 kDa family.</text>
</comment>
<evidence type="ECO:0000313" key="9">
    <source>
        <dbReference type="Proteomes" id="UP000053105"/>
    </source>
</evidence>
<dbReference type="AlphaFoldDB" id="A0A0N0BJR8"/>
<evidence type="ECO:0000256" key="6">
    <source>
        <dbReference type="ARBA" id="ARBA00023274"/>
    </source>
</evidence>
<evidence type="ECO:0000259" key="7">
    <source>
        <dbReference type="PROSITE" id="PS50988"/>
    </source>
</evidence>
<dbReference type="PANTHER" id="PTHR14202">
    <property type="entry name" value="60 KDA RIBONUCLEOPROTEIN SSA/RO"/>
    <property type="match status" value="1"/>
</dbReference>